<gene>
    <name evidence="1" type="ORF">CAMP_LOCUS19186</name>
</gene>
<proteinExistence type="predicted"/>
<comment type="caution">
    <text evidence="1">The sequence shown here is derived from an EMBL/GenBank/DDBJ whole genome shotgun (WGS) entry which is preliminary data.</text>
</comment>
<evidence type="ECO:0000313" key="2">
    <source>
        <dbReference type="Proteomes" id="UP001152747"/>
    </source>
</evidence>
<protein>
    <submittedName>
        <fullName evidence="1">Uncharacterized protein</fullName>
    </submittedName>
</protein>
<name>A0A9P1N9W0_9PELO</name>
<evidence type="ECO:0000313" key="1">
    <source>
        <dbReference type="EMBL" id="CAI5456549.1"/>
    </source>
</evidence>
<accession>A0A9P1N9W0</accession>
<dbReference type="EMBL" id="CANHGI010000006">
    <property type="protein sequence ID" value="CAI5456549.1"/>
    <property type="molecule type" value="Genomic_DNA"/>
</dbReference>
<organism evidence="1 2">
    <name type="scientific">Caenorhabditis angaria</name>
    <dbReference type="NCBI Taxonomy" id="860376"/>
    <lineage>
        <taxon>Eukaryota</taxon>
        <taxon>Metazoa</taxon>
        <taxon>Ecdysozoa</taxon>
        <taxon>Nematoda</taxon>
        <taxon>Chromadorea</taxon>
        <taxon>Rhabditida</taxon>
        <taxon>Rhabditina</taxon>
        <taxon>Rhabditomorpha</taxon>
        <taxon>Rhabditoidea</taxon>
        <taxon>Rhabditidae</taxon>
        <taxon>Peloderinae</taxon>
        <taxon>Caenorhabditis</taxon>
    </lineage>
</organism>
<sequence>MTEQKPTDRIDRNFVYRLGLLTSSEKKKNKRIKPNSTSSSRSEYYVMEYSPKNIHDHEIKVRKFRVRYRNGPKKFPRVYILYLDYSTMDFKI</sequence>
<dbReference type="Proteomes" id="UP001152747">
    <property type="component" value="Unassembled WGS sequence"/>
</dbReference>
<dbReference type="AlphaFoldDB" id="A0A9P1N9W0"/>
<keyword evidence="2" id="KW-1185">Reference proteome</keyword>
<reference evidence="1" key="1">
    <citation type="submission" date="2022-11" db="EMBL/GenBank/DDBJ databases">
        <authorList>
            <person name="Kikuchi T."/>
        </authorList>
    </citation>
    <scope>NUCLEOTIDE SEQUENCE</scope>
    <source>
        <strain evidence="1">PS1010</strain>
    </source>
</reference>